<dbReference type="PANTHER" id="PTHR35894">
    <property type="entry name" value="GENERAL SECRETION PATHWAY PROTEIN A-RELATED"/>
    <property type="match status" value="1"/>
</dbReference>
<dbReference type="Gene3D" id="3.40.50.300">
    <property type="entry name" value="P-loop containing nucleotide triphosphate hydrolases"/>
    <property type="match status" value="1"/>
</dbReference>
<dbReference type="RefSeq" id="WP_093426995.1">
    <property type="nucleotide sequence ID" value="NZ_FOMJ01000001.1"/>
</dbReference>
<dbReference type="SUPFAM" id="SSF52540">
    <property type="entry name" value="P-loop containing nucleoside triphosphate hydrolases"/>
    <property type="match status" value="1"/>
</dbReference>
<dbReference type="InterPro" id="IPR003593">
    <property type="entry name" value="AAA+_ATPase"/>
</dbReference>
<dbReference type="PANTHER" id="PTHR35894:SF1">
    <property type="entry name" value="PHOSPHORIBULOKINASE _ URIDINE KINASE FAMILY"/>
    <property type="match status" value="1"/>
</dbReference>
<dbReference type="InterPro" id="IPR027417">
    <property type="entry name" value="P-loop_NTPase"/>
</dbReference>
<dbReference type="GO" id="GO:0016887">
    <property type="term" value="F:ATP hydrolysis activity"/>
    <property type="evidence" value="ECO:0007669"/>
    <property type="project" value="InterPro"/>
</dbReference>
<evidence type="ECO:0000313" key="3">
    <source>
        <dbReference type="EMBL" id="SFC98097.1"/>
    </source>
</evidence>
<dbReference type="SMART" id="SM00382">
    <property type="entry name" value="AAA"/>
    <property type="match status" value="1"/>
</dbReference>
<evidence type="ECO:0000256" key="1">
    <source>
        <dbReference type="SAM" id="MobiDB-lite"/>
    </source>
</evidence>
<dbReference type="Proteomes" id="UP000198611">
    <property type="component" value="Unassembled WGS sequence"/>
</dbReference>
<protein>
    <submittedName>
        <fullName evidence="3">Type II secretory pathway, component ExeA (Predicted ATPase)</fullName>
    </submittedName>
</protein>
<feature type="region of interest" description="Disordered" evidence="1">
    <location>
        <begin position="322"/>
        <end position="366"/>
    </location>
</feature>
<dbReference type="InterPro" id="IPR049945">
    <property type="entry name" value="AAA_22"/>
</dbReference>
<name>A0A1I1NKP6_9GAMM</name>
<feature type="domain" description="AAA+ ATPase" evidence="2">
    <location>
        <begin position="42"/>
        <end position="192"/>
    </location>
</feature>
<organism evidence="3 4">
    <name type="scientific">Thiohalospira halophila DSM 15071</name>
    <dbReference type="NCBI Taxonomy" id="1123397"/>
    <lineage>
        <taxon>Bacteria</taxon>
        <taxon>Pseudomonadati</taxon>
        <taxon>Pseudomonadota</taxon>
        <taxon>Gammaproteobacteria</taxon>
        <taxon>Thiohalospirales</taxon>
        <taxon>Thiohalospiraceae</taxon>
        <taxon>Thiohalospira</taxon>
    </lineage>
</organism>
<evidence type="ECO:0000313" key="4">
    <source>
        <dbReference type="Proteomes" id="UP000198611"/>
    </source>
</evidence>
<accession>A0A1I1NKP6</accession>
<keyword evidence="4" id="KW-1185">Reference proteome</keyword>
<dbReference type="Pfam" id="PF13401">
    <property type="entry name" value="AAA_22"/>
    <property type="match status" value="1"/>
</dbReference>
<reference evidence="3 4" key="1">
    <citation type="submission" date="2016-10" db="EMBL/GenBank/DDBJ databases">
        <authorList>
            <person name="de Groot N.N."/>
        </authorList>
    </citation>
    <scope>NUCLEOTIDE SEQUENCE [LARGE SCALE GENOMIC DNA]</scope>
    <source>
        <strain evidence="3 4">HL3</strain>
    </source>
</reference>
<dbReference type="EMBL" id="FOMJ01000001">
    <property type="protein sequence ID" value="SFC98097.1"/>
    <property type="molecule type" value="Genomic_DNA"/>
</dbReference>
<evidence type="ECO:0000259" key="2">
    <source>
        <dbReference type="SMART" id="SM00382"/>
    </source>
</evidence>
<dbReference type="OrthoDB" id="9780149at2"/>
<dbReference type="AlphaFoldDB" id="A0A1I1NKP6"/>
<proteinExistence type="predicted"/>
<dbReference type="InterPro" id="IPR052026">
    <property type="entry name" value="ExeA_AAA_ATPase_DNA-bind"/>
</dbReference>
<sequence>MYLEHFGLDDEPFRLDPEGEYLYLSENHRRARTFMEYSLFREGGFVVVTGDIGTGKTTLVEHFLAGLPEDVAIARLARTRLEPAELLQTLMSRFGMEPFEGSRVAFIDAITDHLEGLYRRGRTALLVVDEAQALGRDALEELRLLTEFGGGRGRRLHVLLVGQPELGDLLDGPGMDQFLQRVRLRMHLRPLTGDEMVEYINHRLAVAGATEALFDDVACERILEYSGGVPRLVNVLCDTALMLAYGEGRRYPGIDSVDEAIAELGWRPFTDRPRGLAPVGGTEGAIRDVAGQLEDGLGDLREELAATRAQLAELTEVVRALAHPGSGPPPELDQLVEQGEVEKPEQTGEGASGHGWFALSRRRESS</sequence>
<gene>
    <name evidence="3" type="ORF">SAMN05660831_00319</name>
</gene>
<dbReference type="STRING" id="1123397.SAMN05660831_00319"/>